<keyword evidence="8 12" id="KW-0413">Isomerase</keyword>
<comment type="caution">
    <text evidence="12">The sequence shown here is derived from an EMBL/GenBank/DDBJ whole genome shotgun (WGS) entry which is preliminary data.</text>
</comment>
<dbReference type="EC" id="5.2.1.8" evidence="3"/>
<name>A0A8J6YU86_9RHOB</name>
<accession>A0A8J6YU86</accession>
<sequence length="286" mass="31123">MKLNSRFLLTTAAAIGFASAVAAQETPALPAAEFDTVVATVNGTEITAGQVMLMRTRLPQQLQQMPDEQLFDSLLEQMINQQLLAETLETRPAMIDADLANEERTLKSSFALQDLAETAVTDEALQAAYDEQFADAEPGREYHAAHILVETEEEAQEILDTLNNGGDFATEAQKSLDPSGHAGGDLGWFGTGMMVPEFEQAVVAMEPGELAGPVQTQFGWHIIKLEETRMADAPSLDDVRDELTQTLQRQAIDARIAELTDAGSVERKSSKDVDASFMSDPSFLTE</sequence>
<comment type="catalytic activity">
    <reaction evidence="1">
        <text>[protein]-peptidylproline (omega=180) = [protein]-peptidylproline (omega=0)</text>
        <dbReference type="Rhea" id="RHEA:16237"/>
        <dbReference type="Rhea" id="RHEA-COMP:10747"/>
        <dbReference type="Rhea" id="RHEA-COMP:10748"/>
        <dbReference type="ChEBI" id="CHEBI:83833"/>
        <dbReference type="ChEBI" id="CHEBI:83834"/>
        <dbReference type="EC" id="5.2.1.8"/>
    </reaction>
</comment>
<evidence type="ECO:0000256" key="6">
    <source>
        <dbReference type="ARBA" id="ARBA00030642"/>
    </source>
</evidence>
<keyword evidence="5 8" id="KW-0697">Rotamase</keyword>
<protein>
    <recommendedName>
        <fullName evidence="4">Parvulin-like PPIase</fullName>
        <ecNumber evidence="3">5.2.1.8</ecNumber>
    </recommendedName>
    <alternativeName>
        <fullName evidence="6">Peptidyl-prolyl cis-trans isomerase plp</fullName>
    </alternativeName>
    <alternativeName>
        <fullName evidence="7">Rotamase plp</fullName>
    </alternativeName>
</protein>
<dbReference type="AlphaFoldDB" id="A0A8J6YU86"/>
<evidence type="ECO:0000259" key="11">
    <source>
        <dbReference type="PROSITE" id="PS50198"/>
    </source>
</evidence>
<evidence type="ECO:0000256" key="2">
    <source>
        <dbReference type="ARBA" id="ARBA00007656"/>
    </source>
</evidence>
<dbReference type="SUPFAM" id="SSF109998">
    <property type="entry name" value="Triger factor/SurA peptide-binding domain-like"/>
    <property type="match status" value="1"/>
</dbReference>
<feature type="domain" description="PpiC" evidence="11">
    <location>
        <begin position="139"/>
        <end position="227"/>
    </location>
</feature>
<comment type="similarity">
    <text evidence="2">Belongs to the PpiC/parvulin rotamase family.</text>
</comment>
<keyword evidence="13" id="KW-1185">Reference proteome</keyword>
<evidence type="ECO:0000256" key="9">
    <source>
        <dbReference type="SAM" id="MobiDB-lite"/>
    </source>
</evidence>
<dbReference type="PROSITE" id="PS50198">
    <property type="entry name" value="PPIC_PPIASE_2"/>
    <property type="match status" value="1"/>
</dbReference>
<evidence type="ECO:0000256" key="3">
    <source>
        <dbReference type="ARBA" id="ARBA00013194"/>
    </source>
</evidence>
<dbReference type="RefSeq" id="WP_193180971.1">
    <property type="nucleotide sequence ID" value="NZ_JACVXA010000013.1"/>
</dbReference>
<dbReference type="PANTHER" id="PTHR47245">
    <property type="entry name" value="PEPTIDYLPROLYL ISOMERASE"/>
    <property type="match status" value="1"/>
</dbReference>
<dbReference type="Pfam" id="PF00639">
    <property type="entry name" value="Rotamase"/>
    <property type="match status" value="1"/>
</dbReference>
<evidence type="ECO:0000256" key="7">
    <source>
        <dbReference type="ARBA" id="ARBA00031484"/>
    </source>
</evidence>
<dbReference type="InterPro" id="IPR027304">
    <property type="entry name" value="Trigger_fact/SurA_dom_sf"/>
</dbReference>
<dbReference type="EMBL" id="JACVXA010000013">
    <property type="protein sequence ID" value="MBE3637877.1"/>
    <property type="molecule type" value="Genomic_DNA"/>
</dbReference>
<dbReference type="Gene3D" id="3.10.50.40">
    <property type="match status" value="1"/>
</dbReference>
<evidence type="ECO:0000256" key="1">
    <source>
        <dbReference type="ARBA" id="ARBA00000971"/>
    </source>
</evidence>
<organism evidence="12 13">
    <name type="scientific">Mangrovicoccus algicola</name>
    <dbReference type="NCBI Taxonomy" id="2771008"/>
    <lineage>
        <taxon>Bacteria</taxon>
        <taxon>Pseudomonadati</taxon>
        <taxon>Pseudomonadota</taxon>
        <taxon>Alphaproteobacteria</taxon>
        <taxon>Rhodobacterales</taxon>
        <taxon>Paracoccaceae</taxon>
        <taxon>Mangrovicoccus</taxon>
    </lineage>
</organism>
<gene>
    <name evidence="12" type="ORF">ICN82_06645</name>
</gene>
<keyword evidence="10" id="KW-0732">Signal</keyword>
<proteinExistence type="inferred from homology"/>
<dbReference type="Gene3D" id="1.10.8.1040">
    <property type="match status" value="1"/>
</dbReference>
<feature type="chain" id="PRO_5035276302" description="Parvulin-like PPIase" evidence="10">
    <location>
        <begin position="24"/>
        <end position="286"/>
    </location>
</feature>
<feature type="compositionally biased region" description="Basic and acidic residues" evidence="9">
    <location>
        <begin position="264"/>
        <end position="274"/>
    </location>
</feature>
<evidence type="ECO:0000256" key="8">
    <source>
        <dbReference type="PROSITE-ProRule" id="PRU00278"/>
    </source>
</evidence>
<dbReference type="Proteomes" id="UP000609121">
    <property type="component" value="Unassembled WGS sequence"/>
</dbReference>
<dbReference type="PANTHER" id="PTHR47245:SF2">
    <property type="entry name" value="PEPTIDYL-PROLYL CIS-TRANS ISOMERASE HP_0175-RELATED"/>
    <property type="match status" value="1"/>
</dbReference>
<evidence type="ECO:0000256" key="10">
    <source>
        <dbReference type="SAM" id="SignalP"/>
    </source>
</evidence>
<dbReference type="InterPro" id="IPR046357">
    <property type="entry name" value="PPIase_dom_sf"/>
</dbReference>
<feature type="signal peptide" evidence="10">
    <location>
        <begin position="1"/>
        <end position="23"/>
    </location>
</feature>
<dbReference type="InterPro" id="IPR000297">
    <property type="entry name" value="PPIase_PpiC"/>
</dbReference>
<evidence type="ECO:0000256" key="4">
    <source>
        <dbReference type="ARBA" id="ARBA00018370"/>
    </source>
</evidence>
<dbReference type="GO" id="GO:0003755">
    <property type="term" value="F:peptidyl-prolyl cis-trans isomerase activity"/>
    <property type="evidence" value="ECO:0007669"/>
    <property type="project" value="UniProtKB-KW"/>
</dbReference>
<dbReference type="InterPro" id="IPR050245">
    <property type="entry name" value="PrsA_foldase"/>
</dbReference>
<dbReference type="SUPFAM" id="SSF54534">
    <property type="entry name" value="FKBP-like"/>
    <property type="match status" value="1"/>
</dbReference>
<reference evidence="12" key="1">
    <citation type="submission" date="2020-09" db="EMBL/GenBank/DDBJ databases">
        <title>A novel bacterium of genus Mangrovicoccus, isolated from South China Sea.</title>
        <authorList>
            <person name="Huang H."/>
            <person name="Mo K."/>
            <person name="Hu Y."/>
        </authorList>
    </citation>
    <scope>NUCLEOTIDE SEQUENCE</scope>
    <source>
        <strain evidence="12">HB182678</strain>
    </source>
</reference>
<evidence type="ECO:0000313" key="13">
    <source>
        <dbReference type="Proteomes" id="UP000609121"/>
    </source>
</evidence>
<evidence type="ECO:0000256" key="5">
    <source>
        <dbReference type="ARBA" id="ARBA00023110"/>
    </source>
</evidence>
<evidence type="ECO:0000313" key="12">
    <source>
        <dbReference type="EMBL" id="MBE3637877.1"/>
    </source>
</evidence>
<feature type="region of interest" description="Disordered" evidence="9">
    <location>
        <begin position="261"/>
        <end position="286"/>
    </location>
</feature>